<evidence type="ECO:0000313" key="2">
    <source>
        <dbReference type="EMBL" id="OAJ69038.1"/>
    </source>
</evidence>
<protein>
    <submittedName>
        <fullName evidence="2">Uncharacterized protein</fullName>
    </submittedName>
</protein>
<organism evidence="2 3">
    <name type="scientific">Gluconobacter cerinus</name>
    <dbReference type="NCBI Taxonomy" id="38307"/>
    <lineage>
        <taxon>Bacteria</taxon>
        <taxon>Pseudomonadati</taxon>
        <taxon>Pseudomonadota</taxon>
        <taxon>Alphaproteobacteria</taxon>
        <taxon>Acetobacterales</taxon>
        <taxon>Acetobacteraceae</taxon>
        <taxon>Gluconobacter</taxon>
    </lineage>
</organism>
<dbReference type="AlphaFoldDB" id="A0A1B6VPQ1"/>
<accession>A0A1B6VPQ1</accession>
<dbReference type="PATRIC" id="fig|38307.3.peg.625"/>
<dbReference type="OrthoDB" id="9943580at2"/>
<reference evidence="2 3" key="1">
    <citation type="submission" date="2016-03" db="EMBL/GenBank/DDBJ databases">
        <title>Draft genome sequence of Gluconobacter cerinus strain CECT 9110.</title>
        <authorList>
            <person name="Sainz F."/>
            <person name="Mas A."/>
            <person name="Torija M.J."/>
        </authorList>
    </citation>
    <scope>NUCLEOTIDE SEQUENCE [LARGE SCALE GENOMIC DNA]</scope>
    <source>
        <strain evidence="2 3">CECT 9110</strain>
    </source>
</reference>
<dbReference type="RefSeq" id="WP_064273375.1">
    <property type="nucleotide sequence ID" value="NZ_LUTU01000004.1"/>
</dbReference>
<name>A0A1B6VPQ1_9PROT</name>
<feature type="compositionally biased region" description="Low complexity" evidence="1">
    <location>
        <begin position="45"/>
        <end position="57"/>
    </location>
</feature>
<dbReference type="EMBL" id="LUTU01000004">
    <property type="protein sequence ID" value="OAJ69038.1"/>
    <property type="molecule type" value="Genomic_DNA"/>
</dbReference>
<sequence>MAHTLYPRELAHPNGFRTVTVYSSEEERSVQADFSAFRRENDAAQQAAAKGAKAPARAVKKEAENV</sequence>
<evidence type="ECO:0000256" key="1">
    <source>
        <dbReference type="SAM" id="MobiDB-lite"/>
    </source>
</evidence>
<feature type="region of interest" description="Disordered" evidence="1">
    <location>
        <begin position="45"/>
        <end position="66"/>
    </location>
</feature>
<evidence type="ECO:0000313" key="3">
    <source>
        <dbReference type="Proteomes" id="UP000077786"/>
    </source>
</evidence>
<gene>
    <name evidence="2" type="ORF">A0123_00608</name>
</gene>
<comment type="caution">
    <text evidence="2">The sequence shown here is derived from an EMBL/GenBank/DDBJ whole genome shotgun (WGS) entry which is preliminary data.</text>
</comment>
<dbReference type="Proteomes" id="UP000077786">
    <property type="component" value="Unassembled WGS sequence"/>
</dbReference>
<proteinExistence type="predicted"/>